<keyword evidence="1 7" id="KW-0963">Cytoplasm</keyword>
<evidence type="ECO:0000313" key="10">
    <source>
        <dbReference type="EMBL" id="UQF77846.1"/>
    </source>
</evidence>
<dbReference type="PROSITE" id="PS01131">
    <property type="entry name" value="RRNA_A_DIMETH"/>
    <property type="match status" value="1"/>
</dbReference>
<dbReference type="InterPro" id="IPR023165">
    <property type="entry name" value="rRNA_Ade_diMease-like_C"/>
</dbReference>
<feature type="domain" description="Ribosomal RNA adenine methylase transferase N-terminal" evidence="9">
    <location>
        <begin position="43"/>
        <end position="232"/>
    </location>
</feature>
<protein>
    <recommendedName>
        <fullName evidence="7">Ribosomal RNA small subunit methyltransferase A</fullName>
        <ecNumber evidence="7">2.1.1.182</ecNumber>
    </recommendedName>
    <alternativeName>
        <fullName evidence="7">16S rRNA (adenine(1518)-N(6)/adenine(1519)-N(6))-dimethyltransferase</fullName>
    </alternativeName>
    <alternativeName>
        <fullName evidence="7">16S rRNA dimethyladenosine transferase</fullName>
    </alternativeName>
    <alternativeName>
        <fullName evidence="7">16S rRNA dimethylase</fullName>
    </alternativeName>
    <alternativeName>
        <fullName evidence="7">S-adenosylmethionine-6-N', N'-adenosyl(rRNA) dimethyltransferase</fullName>
    </alternativeName>
</protein>
<dbReference type="PROSITE" id="PS51689">
    <property type="entry name" value="SAM_RNA_A_N6_MT"/>
    <property type="match status" value="1"/>
</dbReference>
<comment type="catalytic activity">
    <reaction evidence="7">
        <text>adenosine(1518)/adenosine(1519) in 16S rRNA + 4 S-adenosyl-L-methionine = N(6)-dimethyladenosine(1518)/N(6)-dimethyladenosine(1519) in 16S rRNA + 4 S-adenosyl-L-homocysteine + 4 H(+)</text>
        <dbReference type="Rhea" id="RHEA:19609"/>
        <dbReference type="Rhea" id="RHEA-COMP:10232"/>
        <dbReference type="Rhea" id="RHEA-COMP:10233"/>
        <dbReference type="ChEBI" id="CHEBI:15378"/>
        <dbReference type="ChEBI" id="CHEBI:57856"/>
        <dbReference type="ChEBI" id="CHEBI:59789"/>
        <dbReference type="ChEBI" id="CHEBI:74411"/>
        <dbReference type="ChEBI" id="CHEBI:74493"/>
        <dbReference type="EC" id="2.1.1.182"/>
    </reaction>
</comment>
<reference evidence="10" key="1">
    <citation type="submission" date="2022-05" db="EMBL/GenBank/DDBJ databases">
        <title>Using nanopore sequencing to obtain complete genomes from saliva samples.</title>
        <authorList>
            <person name="Baker J.L."/>
        </authorList>
    </citation>
    <scope>NUCLEOTIDE SEQUENCE</scope>
    <source>
        <strain evidence="10">JCVI-JB-Lp32</strain>
    </source>
</reference>
<comment type="function">
    <text evidence="7">Specifically dimethylates two adjacent adenosines (A1518 and A1519) in the loop of a conserved hairpin near the 3'-end of 16S rRNA in the 30S particle. May play a critical role in biogenesis of 30S subunits.</text>
</comment>
<feature type="binding site" evidence="7 8">
    <location>
        <position position="84"/>
    </location>
    <ligand>
        <name>S-adenosyl-L-methionine</name>
        <dbReference type="ChEBI" id="CHEBI:59789"/>
    </ligand>
</feature>
<gene>
    <name evidence="7 10" type="primary">rsmA</name>
    <name evidence="7" type="synonym">ksgA</name>
    <name evidence="10" type="ORF">M3I19_06060</name>
</gene>
<evidence type="ECO:0000256" key="4">
    <source>
        <dbReference type="ARBA" id="ARBA00022679"/>
    </source>
</evidence>
<comment type="subcellular location">
    <subcellularLocation>
        <location evidence="7">Cytoplasm</location>
    </subcellularLocation>
</comment>
<dbReference type="EMBL" id="CP097092">
    <property type="protein sequence ID" value="UQF77846.1"/>
    <property type="molecule type" value="Genomic_DNA"/>
</dbReference>
<proteinExistence type="inferred from homology"/>
<dbReference type="InterPro" id="IPR029063">
    <property type="entry name" value="SAM-dependent_MTases_sf"/>
</dbReference>
<feature type="binding site" evidence="7 8">
    <location>
        <position position="111"/>
    </location>
    <ligand>
        <name>S-adenosyl-L-methionine</name>
        <dbReference type="ChEBI" id="CHEBI:59789"/>
    </ligand>
</feature>
<comment type="similarity">
    <text evidence="7">Belongs to the class I-like SAM-binding methyltransferase superfamily. rRNA adenine N(6)-methyltransferase family. RsmA subfamily.</text>
</comment>
<dbReference type="InterPro" id="IPR011530">
    <property type="entry name" value="rRNA_adenine_dimethylase"/>
</dbReference>
<keyword evidence="6 7" id="KW-0694">RNA-binding</keyword>
<sequence>MSEHASHQTSWLANQRATKETLERFGLATKYRLGQNFLVQDHVIEKIVQLAEVQPTDVVVEVGPGLGTLTVALLDRARAVCSLEADSELEQVLAVTCKEPHPDSFALVMGDALAITPQKLSEAFSALRAVAHDAATNAPMPTKFVSNLPYQVAATLILKFFQELPSLERAVVMVQAEVADRIAAKPSTKAYGAYTAKLSLFAQVTGRFEVGPGNFMPPPRVNSAVVRLDRAIARNPVTSKLLSEEELLHTMRVIDAAFAQRRKTIRNSMSASGFDKDMLDQAFLATGIAPTVRAEVLTSQDFICLAAALEPLSE</sequence>
<evidence type="ECO:0000259" key="9">
    <source>
        <dbReference type="SMART" id="SM00650"/>
    </source>
</evidence>
<feature type="binding site" evidence="7 8">
    <location>
        <position position="147"/>
    </location>
    <ligand>
        <name>S-adenosyl-L-methionine</name>
        <dbReference type="ChEBI" id="CHEBI:59789"/>
    </ligand>
</feature>
<dbReference type="EC" id="2.1.1.182" evidence="7"/>
<dbReference type="InterPro" id="IPR001737">
    <property type="entry name" value="KsgA/Erm"/>
</dbReference>
<evidence type="ECO:0000256" key="1">
    <source>
        <dbReference type="ARBA" id="ARBA00022490"/>
    </source>
</evidence>
<keyword evidence="3 7" id="KW-0489">Methyltransferase</keyword>
<accession>A0A9E7DB46</accession>
<feature type="binding site" evidence="7 8">
    <location>
        <position position="36"/>
    </location>
    <ligand>
        <name>S-adenosyl-L-methionine</name>
        <dbReference type="ChEBI" id="CHEBI:59789"/>
    </ligand>
</feature>
<dbReference type="PANTHER" id="PTHR11727">
    <property type="entry name" value="DIMETHYLADENOSINE TRANSFERASE"/>
    <property type="match status" value="1"/>
</dbReference>
<dbReference type="PANTHER" id="PTHR11727:SF7">
    <property type="entry name" value="DIMETHYLADENOSINE TRANSFERASE-RELATED"/>
    <property type="match status" value="1"/>
</dbReference>
<keyword evidence="5 7" id="KW-0949">S-adenosyl-L-methionine</keyword>
<dbReference type="GO" id="GO:0005829">
    <property type="term" value="C:cytosol"/>
    <property type="evidence" value="ECO:0007669"/>
    <property type="project" value="TreeGrafter"/>
</dbReference>
<keyword evidence="2 7" id="KW-0698">rRNA processing</keyword>
<evidence type="ECO:0000256" key="3">
    <source>
        <dbReference type="ARBA" id="ARBA00022603"/>
    </source>
</evidence>
<dbReference type="Gene3D" id="1.10.8.100">
    <property type="entry name" value="Ribosomal RNA adenine dimethylase-like, domain 2"/>
    <property type="match status" value="1"/>
</dbReference>
<dbReference type="Proteomes" id="UP000831562">
    <property type="component" value="Chromosome"/>
</dbReference>
<dbReference type="Pfam" id="PF00398">
    <property type="entry name" value="RrnaAD"/>
    <property type="match status" value="1"/>
</dbReference>
<name>A0A9E7DB46_9ACTN</name>
<organism evidence="10 11">
    <name type="scientific">Lancefieldella parvula</name>
    <dbReference type="NCBI Taxonomy" id="1382"/>
    <lineage>
        <taxon>Bacteria</taxon>
        <taxon>Bacillati</taxon>
        <taxon>Actinomycetota</taxon>
        <taxon>Coriobacteriia</taxon>
        <taxon>Coriobacteriales</taxon>
        <taxon>Atopobiaceae</taxon>
        <taxon>Lancefieldella</taxon>
    </lineage>
</organism>
<evidence type="ECO:0000256" key="6">
    <source>
        <dbReference type="ARBA" id="ARBA00022884"/>
    </source>
</evidence>
<dbReference type="GO" id="GO:0052908">
    <property type="term" value="F:16S rRNA (adenine(1518)-N(6)/adenine(1519)-N(6))-dimethyltransferase activity"/>
    <property type="evidence" value="ECO:0007669"/>
    <property type="project" value="UniProtKB-EC"/>
</dbReference>
<dbReference type="Gene3D" id="3.40.50.150">
    <property type="entry name" value="Vaccinia Virus protein VP39"/>
    <property type="match status" value="1"/>
</dbReference>
<keyword evidence="4 7" id="KW-0808">Transferase</keyword>
<dbReference type="HAMAP" id="MF_00607">
    <property type="entry name" value="16SrRNA_methyltr_A"/>
    <property type="match status" value="1"/>
</dbReference>
<feature type="binding site" evidence="7 8">
    <location>
        <position position="63"/>
    </location>
    <ligand>
        <name>S-adenosyl-L-methionine</name>
        <dbReference type="ChEBI" id="CHEBI:59789"/>
    </ligand>
</feature>
<feature type="binding site" evidence="7 8">
    <location>
        <position position="38"/>
    </location>
    <ligand>
        <name>S-adenosyl-L-methionine</name>
        <dbReference type="ChEBI" id="CHEBI:59789"/>
    </ligand>
</feature>
<dbReference type="NCBIfam" id="TIGR00755">
    <property type="entry name" value="ksgA"/>
    <property type="match status" value="1"/>
</dbReference>
<dbReference type="SUPFAM" id="SSF53335">
    <property type="entry name" value="S-adenosyl-L-methionine-dependent methyltransferases"/>
    <property type="match status" value="1"/>
</dbReference>
<evidence type="ECO:0000256" key="8">
    <source>
        <dbReference type="PROSITE-ProRule" id="PRU01026"/>
    </source>
</evidence>
<evidence type="ECO:0000313" key="11">
    <source>
        <dbReference type="Proteomes" id="UP000831562"/>
    </source>
</evidence>
<evidence type="ECO:0000256" key="7">
    <source>
        <dbReference type="HAMAP-Rule" id="MF_00607"/>
    </source>
</evidence>
<evidence type="ECO:0000256" key="2">
    <source>
        <dbReference type="ARBA" id="ARBA00022552"/>
    </source>
</evidence>
<dbReference type="InterPro" id="IPR020596">
    <property type="entry name" value="rRNA_Ade_Mease_Trfase_CS"/>
</dbReference>
<evidence type="ECO:0000256" key="5">
    <source>
        <dbReference type="ARBA" id="ARBA00022691"/>
    </source>
</evidence>
<dbReference type="AlphaFoldDB" id="A0A9E7DB46"/>
<dbReference type="InterPro" id="IPR020598">
    <property type="entry name" value="rRNA_Ade_methylase_Trfase_N"/>
</dbReference>
<dbReference type="GO" id="GO:0003723">
    <property type="term" value="F:RNA binding"/>
    <property type="evidence" value="ECO:0007669"/>
    <property type="project" value="UniProtKB-UniRule"/>
</dbReference>
<dbReference type="SMART" id="SM00650">
    <property type="entry name" value="rADc"/>
    <property type="match status" value="1"/>
</dbReference>